<reference evidence="3 4" key="1">
    <citation type="journal article" date="2024" name="Science">
        <title>Giant polyketide synthase enzymes in the biosynthesis of giant marine polyether toxins.</title>
        <authorList>
            <person name="Fallon T.R."/>
            <person name="Shende V.V."/>
            <person name="Wierzbicki I.H."/>
            <person name="Pendleton A.L."/>
            <person name="Watervoot N.F."/>
            <person name="Auber R.P."/>
            <person name="Gonzalez D.J."/>
            <person name="Wisecaver J.H."/>
            <person name="Moore B.S."/>
        </authorList>
    </citation>
    <scope>NUCLEOTIDE SEQUENCE [LARGE SCALE GENOMIC DNA]</scope>
    <source>
        <strain evidence="3 4">12B1</strain>
    </source>
</reference>
<dbReference type="GO" id="GO:0005794">
    <property type="term" value="C:Golgi apparatus"/>
    <property type="evidence" value="ECO:0007669"/>
    <property type="project" value="TreeGrafter"/>
</dbReference>
<sequence length="280" mass="31058">MPITIRGPLLSDAEVASFASTFRAFDPKSQDTCVRIINGSIYGMGQAGQDIFVWRNLFARGTVAGERGIYVDSGSWKPQRDSNTWFFDRCLGWSGVCVEPVAEHRPALRAQRSCTVVGKCLSHRSRIARMSMQGALSSVGGTANARNISCVTISNIAQKAGHATIDFWSLDVEGHELTVLSDAWEATGLTVNALLVEDHRIILAELDRLLLTHHSFVKVAQMPLDTLSRRAAATLSEHPWNDAHEESLWRSKLWRDYRSKQPGGLSHEASAGKHEKGRWY</sequence>
<dbReference type="SUPFAM" id="SSF53335">
    <property type="entry name" value="S-adenosyl-L-methionine-dependent methyltransferases"/>
    <property type="match status" value="1"/>
</dbReference>
<accession>A0AB34JE42</accession>
<protein>
    <recommendedName>
        <fullName evidence="2">Methyltransferase FkbM domain-containing protein</fullName>
    </recommendedName>
</protein>
<evidence type="ECO:0000259" key="2">
    <source>
        <dbReference type="Pfam" id="PF05050"/>
    </source>
</evidence>
<feature type="compositionally biased region" description="Basic and acidic residues" evidence="1">
    <location>
        <begin position="270"/>
        <end position="280"/>
    </location>
</feature>
<evidence type="ECO:0000313" key="4">
    <source>
        <dbReference type="Proteomes" id="UP001515480"/>
    </source>
</evidence>
<evidence type="ECO:0000256" key="1">
    <source>
        <dbReference type="SAM" id="MobiDB-lite"/>
    </source>
</evidence>
<dbReference type="GO" id="GO:0005886">
    <property type="term" value="C:plasma membrane"/>
    <property type="evidence" value="ECO:0007669"/>
    <property type="project" value="TreeGrafter"/>
</dbReference>
<organism evidence="3 4">
    <name type="scientific">Prymnesium parvum</name>
    <name type="common">Toxic golden alga</name>
    <dbReference type="NCBI Taxonomy" id="97485"/>
    <lineage>
        <taxon>Eukaryota</taxon>
        <taxon>Haptista</taxon>
        <taxon>Haptophyta</taxon>
        <taxon>Prymnesiophyceae</taxon>
        <taxon>Prymnesiales</taxon>
        <taxon>Prymnesiaceae</taxon>
        <taxon>Prymnesium</taxon>
    </lineage>
</organism>
<keyword evidence="4" id="KW-1185">Reference proteome</keyword>
<gene>
    <name evidence="3" type="ORF">AB1Y20_003406</name>
</gene>
<name>A0AB34JE42_PRYPA</name>
<dbReference type="InterPro" id="IPR006342">
    <property type="entry name" value="FkbM_mtfrase"/>
</dbReference>
<dbReference type="InterPro" id="IPR053202">
    <property type="entry name" value="EGF_Rcpt_Signaling_Reg"/>
</dbReference>
<feature type="domain" description="Methyltransferase FkbM" evidence="2">
    <location>
        <begin position="124"/>
        <end position="182"/>
    </location>
</feature>
<dbReference type="PANTHER" id="PTHR34009:SF2">
    <property type="entry name" value="PROTEIN STAR"/>
    <property type="match status" value="1"/>
</dbReference>
<proteinExistence type="predicted"/>
<dbReference type="AlphaFoldDB" id="A0AB34JE42"/>
<dbReference type="EMBL" id="JBGBPQ010000010">
    <property type="protein sequence ID" value="KAL1519145.1"/>
    <property type="molecule type" value="Genomic_DNA"/>
</dbReference>
<feature type="region of interest" description="Disordered" evidence="1">
    <location>
        <begin position="260"/>
        <end position="280"/>
    </location>
</feature>
<dbReference type="GO" id="GO:0016197">
    <property type="term" value="P:endosomal transport"/>
    <property type="evidence" value="ECO:0007669"/>
    <property type="project" value="TreeGrafter"/>
</dbReference>
<dbReference type="GO" id="GO:0006888">
    <property type="term" value="P:endoplasmic reticulum to Golgi vesicle-mediated transport"/>
    <property type="evidence" value="ECO:0007669"/>
    <property type="project" value="TreeGrafter"/>
</dbReference>
<dbReference type="Proteomes" id="UP001515480">
    <property type="component" value="Unassembled WGS sequence"/>
</dbReference>
<dbReference type="InterPro" id="IPR029063">
    <property type="entry name" value="SAM-dependent_MTases_sf"/>
</dbReference>
<dbReference type="Pfam" id="PF05050">
    <property type="entry name" value="Methyltransf_21"/>
    <property type="match status" value="1"/>
</dbReference>
<dbReference type="PANTHER" id="PTHR34009">
    <property type="entry name" value="PROTEIN STAR"/>
    <property type="match status" value="1"/>
</dbReference>
<comment type="caution">
    <text evidence="3">The sequence shown here is derived from an EMBL/GenBank/DDBJ whole genome shotgun (WGS) entry which is preliminary data.</text>
</comment>
<dbReference type="GO" id="GO:0031902">
    <property type="term" value="C:late endosome membrane"/>
    <property type="evidence" value="ECO:0007669"/>
    <property type="project" value="TreeGrafter"/>
</dbReference>
<dbReference type="GO" id="GO:0005789">
    <property type="term" value="C:endoplasmic reticulum membrane"/>
    <property type="evidence" value="ECO:0007669"/>
    <property type="project" value="TreeGrafter"/>
</dbReference>
<evidence type="ECO:0000313" key="3">
    <source>
        <dbReference type="EMBL" id="KAL1519145.1"/>
    </source>
</evidence>
<dbReference type="Gene3D" id="3.40.50.150">
    <property type="entry name" value="Vaccinia Virus protein VP39"/>
    <property type="match status" value="1"/>
</dbReference>